<keyword evidence="9 11" id="KW-0030">Aminoacyl-tRNA synthetase</keyword>
<keyword evidence="16" id="KW-1185">Reference proteome</keyword>
<evidence type="ECO:0000256" key="6">
    <source>
        <dbReference type="ARBA" id="ARBA00022741"/>
    </source>
</evidence>
<evidence type="ECO:0000256" key="1">
    <source>
        <dbReference type="ARBA" id="ARBA00004496"/>
    </source>
</evidence>
<dbReference type="GO" id="GO:0004814">
    <property type="term" value="F:arginine-tRNA ligase activity"/>
    <property type="evidence" value="ECO:0007669"/>
    <property type="project" value="UniProtKB-UniRule"/>
</dbReference>
<evidence type="ECO:0000313" key="16">
    <source>
        <dbReference type="Proteomes" id="UP000503482"/>
    </source>
</evidence>
<dbReference type="Gene3D" id="3.40.50.620">
    <property type="entry name" value="HUPs"/>
    <property type="match status" value="1"/>
</dbReference>
<evidence type="ECO:0000259" key="14">
    <source>
        <dbReference type="SMART" id="SM01016"/>
    </source>
</evidence>
<evidence type="ECO:0000256" key="4">
    <source>
        <dbReference type="ARBA" id="ARBA00022490"/>
    </source>
</evidence>
<dbReference type="PANTHER" id="PTHR11956:SF5">
    <property type="entry name" value="ARGININE--TRNA LIGASE, CYTOPLASMIC"/>
    <property type="match status" value="1"/>
</dbReference>
<evidence type="ECO:0000256" key="12">
    <source>
        <dbReference type="RuleBase" id="RU363038"/>
    </source>
</evidence>
<name>A0AAE7BCY8_9BACT</name>
<evidence type="ECO:0000259" key="13">
    <source>
        <dbReference type="SMART" id="SM00836"/>
    </source>
</evidence>
<dbReference type="InterPro" id="IPR009080">
    <property type="entry name" value="tRNAsynth_Ia_anticodon-bd"/>
</dbReference>
<dbReference type="CDD" id="cd00671">
    <property type="entry name" value="ArgRS_core"/>
    <property type="match status" value="1"/>
</dbReference>
<sequence length="529" mass="60173">MQNLVKEFIEKKLNTNIVLEKPKDISFGHYATPVAFSLAKELKKSPMVIADELVLKLSDSDMFEKVEAVKGFINFKLSSSFLQSLVDTALNNKNEFAKQEKKDEKILLEYVSANPTGPLHIGHARGAIAGDSLARVGKYLGFDITTEYYINDAGAQMDLLGLSVSLAARDFIFKEDVTYPETYYRGDYLIDIANVVIEKFGKDIIYNENKFKDIAFFAKDLVLEIIIKDLKDLGIEFDNFVSEKSLYSSWNSTKEVLEKNGSLYEKNEKIYLKSTQFGDDSDRVVVRDNGIPTYLAGDIIYHKNKYDRNFDRYINIWGADHHGYIPRVKAAIEFLGNDSSKLEVILSQMVQLLKGGEPYKMSKRAGNVILMSDITEEIGADALRFIFLTRKSDTHLEFDIDMLKNQDSSNPIFYINYAHARINQVFKKSETSFDNIKDVDFKNLNQDGLNLVFESLLLESILTEAFTKRDMQKITEYLYSLASSVHKFYNEHKVIGSNEESMYLKVLAMAALSINVGLSLLGIKAKEQM</sequence>
<evidence type="ECO:0000256" key="10">
    <source>
        <dbReference type="ARBA" id="ARBA00049339"/>
    </source>
</evidence>
<comment type="subcellular location">
    <subcellularLocation>
        <location evidence="1 11">Cytoplasm</location>
    </subcellularLocation>
</comment>
<dbReference type="PRINTS" id="PR01038">
    <property type="entry name" value="TRNASYNTHARG"/>
</dbReference>
<dbReference type="NCBIfam" id="TIGR00456">
    <property type="entry name" value="argS"/>
    <property type="match status" value="1"/>
</dbReference>
<dbReference type="KEGG" id="avp:AVENP_2814"/>
<protein>
    <recommendedName>
        <fullName evidence="11">Arginine--tRNA ligase</fullName>
        <ecNumber evidence="11">6.1.1.19</ecNumber>
    </recommendedName>
    <alternativeName>
        <fullName evidence="11">Arginyl-tRNA synthetase</fullName>
        <shortName evidence="11">ArgRS</shortName>
    </alternativeName>
</protein>
<evidence type="ECO:0000256" key="2">
    <source>
        <dbReference type="ARBA" id="ARBA00005594"/>
    </source>
</evidence>
<comment type="subunit">
    <text evidence="3 11">Monomer.</text>
</comment>
<comment type="similarity">
    <text evidence="2 11 12">Belongs to the class-I aminoacyl-tRNA synthetase family.</text>
</comment>
<dbReference type="SMART" id="SM00836">
    <property type="entry name" value="DALR_1"/>
    <property type="match status" value="1"/>
</dbReference>
<dbReference type="EC" id="6.1.1.19" evidence="11"/>
<dbReference type="Gene3D" id="3.30.1360.70">
    <property type="entry name" value="Arginyl tRNA synthetase N-terminal domain"/>
    <property type="match status" value="1"/>
</dbReference>
<dbReference type="GO" id="GO:0005737">
    <property type="term" value="C:cytoplasm"/>
    <property type="evidence" value="ECO:0007669"/>
    <property type="project" value="UniProtKB-SubCell"/>
</dbReference>
<feature type="domain" description="DALR anticodon binding" evidence="13">
    <location>
        <begin position="415"/>
        <end position="529"/>
    </location>
</feature>
<evidence type="ECO:0000256" key="9">
    <source>
        <dbReference type="ARBA" id="ARBA00023146"/>
    </source>
</evidence>
<evidence type="ECO:0000256" key="5">
    <source>
        <dbReference type="ARBA" id="ARBA00022598"/>
    </source>
</evidence>
<keyword evidence="8 11" id="KW-0648">Protein biosynthesis</keyword>
<dbReference type="PANTHER" id="PTHR11956">
    <property type="entry name" value="ARGINYL-TRNA SYNTHETASE"/>
    <property type="match status" value="1"/>
</dbReference>
<feature type="short sequence motif" description="'HIGH' region" evidence="11">
    <location>
        <begin position="113"/>
        <end position="123"/>
    </location>
</feature>
<dbReference type="GO" id="GO:0005524">
    <property type="term" value="F:ATP binding"/>
    <property type="evidence" value="ECO:0007669"/>
    <property type="project" value="UniProtKB-UniRule"/>
</dbReference>
<dbReference type="InterPro" id="IPR035684">
    <property type="entry name" value="ArgRS_core"/>
</dbReference>
<evidence type="ECO:0000256" key="11">
    <source>
        <dbReference type="HAMAP-Rule" id="MF_00123"/>
    </source>
</evidence>
<dbReference type="InterPro" id="IPR008909">
    <property type="entry name" value="DALR_anticod-bd"/>
</dbReference>
<dbReference type="RefSeq" id="WP_128360018.1">
    <property type="nucleotide sequence ID" value="NZ_CP053840.1"/>
</dbReference>
<dbReference type="InterPro" id="IPR036695">
    <property type="entry name" value="Arg-tRNA-synth_N_sf"/>
</dbReference>
<dbReference type="PROSITE" id="PS00178">
    <property type="entry name" value="AA_TRNA_LIGASE_I"/>
    <property type="match status" value="1"/>
</dbReference>
<dbReference type="SUPFAM" id="SSF47323">
    <property type="entry name" value="Anticodon-binding domain of a subclass of class I aminoacyl-tRNA synthetases"/>
    <property type="match status" value="1"/>
</dbReference>
<keyword evidence="7 11" id="KW-0067">ATP-binding</keyword>
<dbReference type="SMART" id="SM01016">
    <property type="entry name" value="Arg_tRNA_synt_N"/>
    <property type="match status" value="1"/>
</dbReference>
<comment type="catalytic activity">
    <reaction evidence="10 11">
        <text>tRNA(Arg) + L-arginine + ATP = L-arginyl-tRNA(Arg) + AMP + diphosphate</text>
        <dbReference type="Rhea" id="RHEA:20301"/>
        <dbReference type="Rhea" id="RHEA-COMP:9658"/>
        <dbReference type="Rhea" id="RHEA-COMP:9673"/>
        <dbReference type="ChEBI" id="CHEBI:30616"/>
        <dbReference type="ChEBI" id="CHEBI:32682"/>
        <dbReference type="ChEBI" id="CHEBI:33019"/>
        <dbReference type="ChEBI" id="CHEBI:78442"/>
        <dbReference type="ChEBI" id="CHEBI:78513"/>
        <dbReference type="ChEBI" id="CHEBI:456215"/>
        <dbReference type="EC" id="6.1.1.19"/>
    </reaction>
</comment>
<dbReference type="HAMAP" id="MF_00123">
    <property type="entry name" value="Arg_tRNA_synth"/>
    <property type="match status" value="1"/>
</dbReference>
<evidence type="ECO:0000313" key="15">
    <source>
        <dbReference type="EMBL" id="QKF68295.1"/>
    </source>
</evidence>
<evidence type="ECO:0000256" key="8">
    <source>
        <dbReference type="ARBA" id="ARBA00022917"/>
    </source>
</evidence>
<keyword evidence="5 11" id="KW-0436">Ligase</keyword>
<evidence type="ECO:0000256" key="3">
    <source>
        <dbReference type="ARBA" id="ARBA00011245"/>
    </source>
</evidence>
<dbReference type="InterPro" id="IPR001278">
    <property type="entry name" value="Arg-tRNA-ligase"/>
</dbReference>
<gene>
    <name evidence="11 15" type="primary">argS</name>
    <name evidence="15" type="ORF">AVENP_2814</name>
</gene>
<reference evidence="15 16" key="1">
    <citation type="submission" date="2020-05" db="EMBL/GenBank/DDBJ databases">
        <title>Complete genome sequencing of Campylobacter and Arcobacter type strains.</title>
        <authorList>
            <person name="Miller W.G."/>
            <person name="Yee E."/>
        </authorList>
    </citation>
    <scope>NUCLEOTIDE SEQUENCE [LARGE SCALE GENOMIC DNA]</scope>
    <source>
        <strain evidence="15 16">LMG 26156</strain>
    </source>
</reference>
<dbReference type="SUPFAM" id="SSF55190">
    <property type="entry name" value="Arginyl-tRNA synthetase (ArgRS), N-terminal 'additional' domain"/>
    <property type="match status" value="1"/>
</dbReference>
<dbReference type="Pfam" id="PF03485">
    <property type="entry name" value="Arg_tRNA_synt_N"/>
    <property type="match status" value="1"/>
</dbReference>
<dbReference type="EMBL" id="CP053840">
    <property type="protein sequence ID" value="QKF68295.1"/>
    <property type="molecule type" value="Genomic_DNA"/>
</dbReference>
<dbReference type="GO" id="GO:0006420">
    <property type="term" value="P:arginyl-tRNA aminoacylation"/>
    <property type="evidence" value="ECO:0007669"/>
    <property type="project" value="UniProtKB-UniRule"/>
</dbReference>
<keyword evidence="4 11" id="KW-0963">Cytoplasm</keyword>
<dbReference type="AlphaFoldDB" id="A0AAE7BCY8"/>
<dbReference type="InterPro" id="IPR001412">
    <property type="entry name" value="aa-tRNA-synth_I_CS"/>
</dbReference>
<feature type="domain" description="Arginyl tRNA synthetase N-terminal" evidence="14">
    <location>
        <begin position="3"/>
        <end position="77"/>
    </location>
</feature>
<dbReference type="Pfam" id="PF05746">
    <property type="entry name" value="DALR_1"/>
    <property type="match status" value="1"/>
</dbReference>
<dbReference type="SUPFAM" id="SSF52374">
    <property type="entry name" value="Nucleotidylyl transferase"/>
    <property type="match status" value="1"/>
</dbReference>
<dbReference type="FunFam" id="3.40.50.620:FF:000062">
    <property type="entry name" value="Arginine--tRNA ligase"/>
    <property type="match status" value="1"/>
</dbReference>
<dbReference type="InterPro" id="IPR014729">
    <property type="entry name" value="Rossmann-like_a/b/a_fold"/>
</dbReference>
<dbReference type="InterPro" id="IPR005148">
    <property type="entry name" value="Arg-tRNA-synth_N"/>
</dbReference>
<keyword evidence="6 11" id="KW-0547">Nucleotide-binding</keyword>
<dbReference type="Proteomes" id="UP000503482">
    <property type="component" value="Chromosome"/>
</dbReference>
<evidence type="ECO:0000256" key="7">
    <source>
        <dbReference type="ARBA" id="ARBA00022840"/>
    </source>
</evidence>
<accession>A0AAE7BCY8</accession>
<dbReference type="Pfam" id="PF00750">
    <property type="entry name" value="tRNA-synt_1d"/>
    <property type="match status" value="1"/>
</dbReference>
<proteinExistence type="inferred from homology"/>
<dbReference type="Gene3D" id="1.10.730.10">
    <property type="entry name" value="Isoleucyl-tRNA Synthetase, Domain 1"/>
    <property type="match status" value="1"/>
</dbReference>
<organism evidence="15 16">
    <name type="scientific">Arcobacter venerupis</name>
    <dbReference type="NCBI Taxonomy" id="1054033"/>
    <lineage>
        <taxon>Bacteria</taxon>
        <taxon>Pseudomonadati</taxon>
        <taxon>Campylobacterota</taxon>
        <taxon>Epsilonproteobacteria</taxon>
        <taxon>Campylobacterales</taxon>
        <taxon>Arcobacteraceae</taxon>
        <taxon>Arcobacter</taxon>
    </lineage>
</organism>